<reference evidence="1" key="1">
    <citation type="submission" date="2020-05" db="EMBL/GenBank/DDBJ databases">
        <authorList>
            <person name="Chiriac C."/>
            <person name="Salcher M."/>
            <person name="Ghai R."/>
            <person name="Kavagutti S V."/>
        </authorList>
    </citation>
    <scope>NUCLEOTIDE SEQUENCE</scope>
</reference>
<dbReference type="EMBL" id="CAEZXS010000176">
    <property type="protein sequence ID" value="CAB4708420.1"/>
    <property type="molecule type" value="Genomic_DNA"/>
</dbReference>
<protein>
    <submittedName>
        <fullName evidence="1">Unannotated protein</fullName>
    </submittedName>
</protein>
<gene>
    <name evidence="1" type="ORF">UFOPK2582_01297</name>
</gene>
<name>A0A6J6Q9K5_9ZZZZ</name>
<dbReference type="AlphaFoldDB" id="A0A6J6Q9K5"/>
<organism evidence="1">
    <name type="scientific">freshwater metagenome</name>
    <dbReference type="NCBI Taxonomy" id="449393"/>
    <lineage>
        <taxon>unclassified sequences</taxon>
        <taxon>metagenomes</taxon>
        <taxon>ecological metagenomes</taxon>
    </lineage>
</organism>
<sequence length="153" mass="16117">MQHPLVEQRKIGSSHDAAPAWVASDSHLWVVVAQQTVCLRLSAHGHQLADVLLIAQGDTQRSLNAERGANLLRNSVAKVQSGDAFDQVGQHPMGAIGVVLKAGSRGPFGAPGGKAGASKRSLAALSLGHERIRKAPYVQHDLLKGDLAKVGRC</sequence>
<proteinExistence type="predicted"/>
<accession>A0A6J6Q9K5</accession>
<evidence type="ECO:0000313" key="1">
    <source>
        <dbReference type="EMBL" id="CAB4708420.1"/>
    </source>
</evidence>